<proteinExistence type="predicted"/>
<feature type="transmembrane region" description="Helical" evidence="5">
    <location>
        <begin position="103"/>
        <end position="124"/>
    </location>
</feature>
<feature type="transmembrane region" description="Helical" evidence="5">
    <location>
        <begin position="204"/>
        <end position="221"/>
    </location>
</feature>
<dbReference type="Proteomes" id="UP001497497">
    <property type="component" value="Unassembled WGS sequence"/>
</dbReference>
<keyword evidence="3 5" id="KW-1133">Transmembrane helix</keyword>
<feature type="domain" description="G-protein coupled receptors family 1 profile" evidence="6">
    <location>
        <begin position="26"/>
        <end position="331"/>
    </location>
</feature>
<dbReference type="PROSITE" id="PS50262">
    <property type="entry name" value="G_PROTEIN_RECEP_F1_2"/>
    <property type="match status" value="1"/>
</dbReference>
<gene>
    <name evidence="7" type="ORF">GSLYS_00019784001</name>
</gene>
<accession>A0AAV2IH94</accession>
<evidence type="ECO:0000256" key="1">
    <source>
        <dbReference type="ARBA" id="ARBA00004370"/>
    </source>
</evidence>
<protein>
    <recommendedName>
        <fullName evidence="6">G-protein coupled receptors family 1 profile domain-containing protein</fullName>
    </recommendedName>
</protein>
<feature type="transmembrane region" description="Helical" evidence="5">
    <location>
        <begin position="56"/>
        <end position="83"/>
    </location>
</feature>
<organism evidence="7 8">
    <name type="scientific">Lymnaea stagnalis</name>
    <name type="common">Great pond snail</name>
    <name type="synonym">Helix stagnalis</name>
    <dbReference type="NCBI Taxonomy" id="6523"/>
    <lineage>
        <taxon>Eukaryota</taxon>
        <taxon>Metazoa</taxon>
        <taxon>Spiralia</taxon>
        <taxon>Lophotrochozoa</taxon>
        <taxon>Mollusca</taxon>
        <taxon>Gastropoda</taxon>
        <taxon>Heterobranchia</taxon>
        <taxon>Euthyneura</taxon>
        <taxon>Panpulmonata</taxon>
        <taxon>Hygrophila</taxon>
        <taxon>Lymnaeoidea</taxon>
        <taxon>Lymnaeidae</taxon>
        <taxon>Lymnaea</taxon>
    </lineage>
</organism>
<evidence type="ECO:0000259" key="6">
    <source>
        <dbReference type="PROSITE" id="PS50262"/>
    </source>
</evidence>
<feature type="transmembrane region" description="Helical" evidence="5">
    <location>
        <begin position="272"/>
        <end position="295"/>
    </location>
</feature>
<evidence type="ECO:0000313" key="7">
    <source>
        <dbReference type="EMBL" id="CAL1546407.1"/>
    </source>
</evidence>
<keyword evidence="4 5" id="KW-0472">Membrane</keyword>
<sequence length="344" mass="38760">MASQSVDTLLTDEQYAVIMGLYSSVGTVLSVFGLVTNAVNVKTFVAMGADDGVTVAFLFLSSAEFVCFLAALGQELAMIFWVTEMTSKYKIVFDFHPMIFNNFFSNARNCFFDIPVLITLYLAVAKCMCVIRPLHFKNMFSVKRTLWVMTGISVFAVLSYLPIPASAGVTWQFDKNINRSRPMFWTSEHRNIIKNVVLNARDSFPSIVSEIVILVCIYLMSKSLGRAAKFRASTRSGAIVEKTANPYRATTATVAKVDTKLKGAELQVIKQVVVISAIYIVGNTPKIIIFMVLYIVPDLSFGNRYQYVYIVIMNTRELIEMFTSAVNIVIYYTYNSKFRRYCKC</sequence>
<dbReference type="EMBL" id="CAXITT010000807">
    <property type="protein sequence ID" value="CAL1546407.1"/>
    <property type="molecule type" value="Genomic_DNA"/>
</dbReference>
<comment type="subcellular location">
    <subcellularLocation>
        <location evidence="1">Membrane</location>
    </subcellularLocation>
</comment>
<name>A0AAV2IH94_LYMST</name>
<reference evidence="7 8" key="1">
    <citation type="submission" date="2024-04" db="EMBL/GenBank/DDBJ databases">
        <authorList>
            <consortium name="Genoscope - CEA"/>
            <person name="William W."/>
        </authorList>
    </citation>
    <scope>NUCLEOTIDE SEQUENCE [LARGE SCALE GENOMIC DNA]</scope>
</reference>
<evidence type="ECO:0000256" key="3">
    <source>
        <dbReference type="ARBA" id="ARBA00022989"/>
    </source>
</evidence>
<comment type="caution">
    <text evidence="7">The sequence shown here is derived from an EMBL/GenBank/DDBJ whole genome shotgun (WGS) entry which is preliminary data.</text>
</comment>
<dbReference type="GO" id="GO:0016020">
    <property type="term" value="C:membrane"/>
    <property type="evidence" value="ECO:0007669"/>
    <property type="project" value="UniProtKB-SubCell"/>
</dbReference>
<dbReference type="PANTHER" id="PTHR46641:SF2">
    <property type="entry name" value="FMRFAMIDE RECEPTOR"/>
    <property type="match status" value="1"/>
</dbReference>
<dbReference type="InterPro" id="IPR052954">
    <property type="entry name" value="GPCR-Ligand_Int"/>
</dbReference>
<dbReference type="PANTHER" id="PTHR46641">
    <property type="entry name" value="FMRFAMIDE RECEPTOR-RELATED"/>
    <property type="match status" value="1"/>
</dbReference>
<dbReference type="Gene3D" id="1.20.1070.10">
    <property type="entry name" value="Rhodopsin 7-helix transmembrane proteins"/>
    <property type="match status" value="1"/>
</dbReference>
<feature type="transmembrane region" description="Helical" evidence="5">
    <location>
        <begin position="307"/>
        <end position="334"/>
    </location>
</feature>
<feature type="transmembrane region" description="Helical" evidence="5">
    <location>
        <begin position="15"/>
        <end position="35"/>
    </location>
</feature>
<dbReference type="InterPro" id="IPR017452">
    <property type="entry name" value="GPCR_Rhodpsn_7TM"/>
</dbReference>
<keyword evidence="8" id="KW-1185">Reference proteome</keyword>
<feature type="transmembrane region" description="Helical" evidence="5">
    <location>
        <begin position="145"/>
        <end position="163"/>
    </location>
</feature>
<evidence type="ECO:0000256" key="2">
    <source>
        <dbReference type="ARBA" id="ARBA00022692"/>
    </source>
</evidence>
<keyword evidence="2 5" id="KW-0812">Transmembrane</keyword>
<dbReference type="AlphaFoldDB" id="A0AAV2IH94"/>
<evidence type="ECO:0000313" key="8">
    <source>
        <dbReference type="Proteomes" id="UP001497497"/>
    </source>
</evidence>
<dbReference type="SUPFAM" id="SSF81321">
    <property type="entry name" value="Family A G protein-coupled receptor-like"/>
    <property type="match status" value="1"/>
</dbReference>
<evidence type="ECO:0000256" key="4">
    <source>
        <dbReference type="ARBA" id="ARBA00023136"/>
    </source>
</evidence>
<evidence type="ECO:0000256" key="5">
    <source>
        <dbReference type="SAM" id="Phobius"/>
    </source>
</evidence>